<dbReference type="PANTHER" id="PTHR32026">
    <property type="entry name" value="METHYLTRANSFERASE-LIKE PROTEIN 24"/>
    <property type="match status" value="1"/>
</dbReference>
<sequence length="399" mass="45230">MTTIRPTKDGFTNGNHQKKSTPLPSSSPFSASTAGKSRIAVVVVGLVTYFVGRSVEHFSQPVAVEKPAITVVPTITAAAIVKKKHPSNNNDTVTTEQCNIKLATLEHSWNQRRDARRAKTMGNAKPLKHKQKTDSAGAFDYFEPEAVCFDDERFGTSDAEGDFKRYHAYGDGPKFLCGVDRLIEQAQQNNNNNNDNNCLIYNVGSNNQIEFEKASSLILGCEIHTFDPTIKTEDYLGHNYSKFHEWGLGEDGKEVELNHARGKFQFEEMSLETIVQKLGHGNRAIDVFKIDCEGCEYSVIKDIFTAIFKHKLRINQVLVEFHATGMRRRRERTDNDRSHYVDSKPDFLNLRDIMLVADKADMRVFHKERNGWACKGYVCIEYAFVSTDFLRRANAHYIC</sequence>
<feature type="domain" description="Methyltransferase" evidence="2">
    <location>
        <begin position="107"/>
        <end position="384"/>
    </location>
</feature>
<dbReference type="Gene3D" id="3.40.50.150">
    <property type="entry name" value="Vaccinia Virus protein VP39"/>
    <property type="match status" value="1"/>
</dbReference>
<dbReference type="AlphaFoldDB" id="A0A9N8ELT6"/>
<dbReference type="InterPro" id="IPR026913">
    <property type="entry name" value="METTL24"/>
</dbReference>
<dbReference type="Pfam" id="PF13383">
    <property type="entry name" value="Methyltransf_22"/>
    <property type="match status" value="1"/>
</dbReference>
<dbReference type="PANTHER" id="PTHR32026:SF10">
    <property type="entry name" value="METHYLTRANSFERASE-LIKE PROTEIN 24-RELATED"/>
    <property type="match status" value="1"/>
</dbReference>
<dbReference type="SUPFAM" id="SSF53335">
    <property type="entry name" value="S-adenosyl-L-methionine-dependent methyltransferases"/>
    <property type="match status" value="1"/>
</dbReference>
<dbReference type="OrthoDB" id="46876at2759"/>
<organism evidence="3 4">
    <name type="scientific">Seminavis robusta</name>
    <dbReference type="NCBI Taxonomy" id="568900"/>
    <lineage>
        <taxon>Eukaryota</taxon>
        <taxon>Sar</taxon>
        <taxon>Stramenopiles</taxon>
        <taxon>Ochrophyta</taxon>
        <taxon>Bacillariophyta</taxon>
        <taxon>Bacillariophyceae</taxon>
        <taxon>Bacillariophycidae</taxon>
        <taxon>Naviculales</taxon>
        <taxon>Naviculaceae</taxon>
        <taxon>Seminavis</taxon>
    </lineage>
</organism>
<dbReference type="InterPro" id="IPR029063">
    <property type="entry name" value="SAM-dependent_MTases_sf"/>
</dbReference>
<evidence type="ECO:0000259" key="2">
    <source>
        <dbReference type="Pfam" id="PF13383"/>
    </source>
</evidence>
<comment type="caution">
    <text evidence="3">The sequence shown here is derived from an EMBL/GenBank/DDBJ whole genome shotgun (WGS) entry which is preliminary data.</text>
</comment>
<evidence type="ECO:0000256" key="1">
    <source>
        <dbReference type="SAM" id="MobiDB-lite"/>
    </source>
</evidence>
<name>A0A9N8ELT6_9STRA</name>
<protein>
    <recommendedName>
        <fullName evidence="2">Methyltransferase domain-containing protein</fullName>
    </recommendedName>
</protein>
<evidence type="ECO:0000313" key="3">
    <source>
        <dbReference type="EMBL" id="CAB9520880.1"/>
    </source>
</evidence>
<keyword evidence="4" id="KW-1185">Reference proteome</keyword>
<gene>
    <name evidence="3" type="ORF">SEMRO_1143_G245910.1</name>
</gene>
<dbReference type="EMBL" id="CAICTM010001141">
    <property type="protein sequence ID" value="CAB9520880.1"/>
    <property type="molecule type" value="Genomic_DNA"/>
</dbReference>
<feature type="region of interest" description="Disordered" evidence="1">
    <location>
        <begin position="1"/>
        <end position="32"/>
    </location>
</feature>
<reference evidence="3" key="1">
    <citation type="submission" date="2020-06" db="EMBL/GenBank/DDBJ databases">
        <authorList>
            <consortium name="Plant Systems Biology data submission"/>
        </authorList>
    </citation>
    <scope>NUCLEOTIDE SEQUENCE</scope>
    <source>
        <strain evidence="3">D6</strain>
    </source>
</reference>
<dbReference type="InterPro" id="IPR025714">
    <property type="entry name" value="Methyltranfer_dom"/>
</dbReference>
<evidence type="ECO:0000313" key="4">
    <source>
        <dbReference type="Proteomes" id="UP001153069"/>
    </source>
</evidence>
<proteinExistence type="predicted"/>
<dbReference type="Proteomes" id="UP001153069">
    <property type="component" value="Unassembled WGS sequence"/>
</dbReference>
<accession>A0A9N8ELT6</accession>